<dbReference type="RefSeq" id="WP_057813519.1">
    <property type="nucleotide sequence ID" value="NZ_CP031598.1"/>
</dbReference>
<sequence>MWPFSNWNFKKGVHPKDETRAAGSGFTAEIMSARESYIAGRRGIAELSSTAQSCISLWEGGLGLADVEGADLLDKRSLTLAARSLALRGEALFLIRETGLVPCSDWDLRTRDGKPTAYRVSVSEAGGGRTETALAAEVLHFRIGCDPVAPWYGSAPLKRSQLTAGLLNAVETALAEVYEIAPLGSQVLPFPESPQTDMEQIARGFRGAHGKVLVRESVNVAAAGGPAPVQDWKPHDLSPDLSKSMTRETLAAARDGINMAFGILPGLTAPATTGPMVREAQRHLAQWVLQPIAAMIAEEASDKLQQAVNLDCMRPLQAFDAGGRARAAAQIVQTLALAKEAGVDPAQALKLVDWGDERGGAA</sequence>
<dbReference type="Proteomes" id="UP000051401">
    <property type="component" value="Unassembled WGS sequence"/>
</dbReference>
<dbReference type="EMBL" id="CP031598">
    <property type="protein sequence ID" value="QEW26235.1"/>
    <property type="molecule type" value="Genomic_DNA"/>
</dbReference>
<reference evidence="2 4" key="2">
    <citation type="submission" date="2018-08" db="EMBL/GenBank/DDBJ databases">
        <title>Genetic Globetrotter - A new plasmid hitch-hiking vast phylogenetic and geographic distances.</title>
        <authorList>
            <person name="Vollmers J."/>
            <person name="Petersen J."/>
        </authorList>
    </citation>
    <scope>NUCLEOTIDE SEQUENCE [LARGE SCALE GENOMIC DNA]</scope>
    <source>
        <strain evidence="2 4">DSM 26383</strain>
    </source>
</reference>
<name>A0A0T5PC51_9RHOB</name>
<dbReference type="EMBL" id="LAXI01000002">
    <property type="protein sequence ID" value="KRS18850.1"/>
    <property type="molecule type" value="Genomic_DNA"/>
</dbReference>
<dbReference type="KEGG" id="rid:RIdsm_02032"/>
<organism evidence="1 3">
    <name type="scientific">Roseovarius indicus</name>
    <dbReference type="NCBI Taxonomy" id="540747"/>
    <lineage>
        <taxon>Bacteria</taxon>
        <taxon>Pseudomonadati</taxon>
        <taxon>Pseudomonadota</taxon>
        <taxon>Alphaproteobacteria</taxon>
        <taxon>Rhodobacterales</taxon>
        <taxon>Roseobacteraceae</taxon>
        <taxon>Roseovarius</taxon>
    </lineage>
</organism>
<dbReference type="STRING" id="540747.SAMN04488031_103445"/>
<dbReference type="Proteomes" id="UP000325785">
    <property type="component" value="Chromosome"/>
</dbReference>
<evidence type="ECO:0000313" key="1">
    <source>
        <dbReference type="EMBL" id="KRS18850.1"/>
    </source>
</evidence>
<evidence type="ECO:0000313" key="4">
    <source>
        <dbReference type="Proteomes" id="UP000325785"/>
    </source>
</evidence>
<accession>A0A0T5PC51</accession>
<dbReference type="AlphaFoldDB" id="A0A0T5PC51"/>
<reference evidence="1 3" key="1">
    <citation type="submission" date="2015-04" db="EMBL/GenBank/DDBJ databases">
        <title>The draft genome sequence of Roseovarius indicus B108T.</title>
        <authorList>
            <person name="Li G."/>
            <person name="Lai Q."/>
            <person name="Shao Z."/>
            <person name="Yan P."/>
        </authorList>
    </citation>
    <scope>NUCLEOTIDE SEQUENCE [LARGE SCALE GENOMIC DNA]</scope>
    <source>
        <strain evidence="1 3">B108</strain>
    </source>
</reference>
<evidence type="ECO:0000313" key="3">
    <source>
        <dbReference type="Proteomes" id="UP000051401"/>
    </source>
</evidence>
<dbReference type="OrthoDB" id="7605001at2"/>
<dbReference type="PATRIC" id="fig|540747.5.peg.2366"/>
<proteinExistence type="predicted"/>
<keyword evidence="3" id="KW-1185">Reference proteome</keyword>
<protein>
    <submittedName>
        <fullName evidence="2">Phage portal protein</fullName>
    </submittedName>
</protein>
<gene>
    <name evidence="2" type="ORF">RIdsm_02032</name>
    <name evidence="1" type="ORF">XM52_03960</name>
</gene>
<evidence type="ECO:0000313" key="2">
    <source>
        <dbReference type="EMBL" id="QEW26235.1"/>
    </source>
</evidence>